<dbReference type="GO" id="GO:0005524">
    <property type="term" value="F:ATP binding"/>
    <property type="evidence" value="ECO:0007669"/>
    <property type="project" value="UniProtKB-KW"/>
</dbReference>
<dbReference type="InterPro" id="IPR027417">
    <property type="entry name" value="P-loop_NTPase"/>
</dbReference>
<dbReference type="NCBIfam" id="NF033200">
    <property type="entry name" value="F430_CfbC"/>
    <property type="match status" value="1"/>
</dbReference>
<dbReference type="EMBL" id="VSSQ01000067">
    <property type="protein sequence ID" value="MPL72644.1"/>
    <property type="molecule type" value="Genomic_DNA"/>
</dbReference>
<dbReference type="Pfam" id="PF00142">
    <property type="entry name" value="Fer4_NifH"/>
    <property type="match status" value="1"/>
</dbReference>
<dbReference type="GO" id="GO:0016163">
    <property type="term" value="F:nitrogenase activity"/>
    <property type="evidence" value="ECO:0007669"/>
    <property type="project" value="UniProtKB-EC"/>
</dbReference>
<keyword evidence="8" id="KW-0560">Oxidoreductase</keyword>
<protein>
    <submittedName>
        <fullName evidence="8">Nitrogenase iron protein 1</fullName>
        <ecNumber evidence="8">1.18.6.1</ecNumber>
    </submittedName>
</protein>
<accession>A0A644U0B0</accession>
<gene>
    <name evidence="8" type="primary">nifH1_6</name>
    <name evidence="8" type="ORF">SDC9_18431</name>
</gene>
<name>A0A644U0B0_9ZZZZ</name>
<dbReference type="InterPro" id="IPR000392">
    <property type="entry name" value="NifH/frxC"/>
</dbReference>
<organism evidence="8">
    <name type="scientific">bioreactor metagenome</name>
    <dbReference type="NCBI Taxonomy" id="1076179"/>
    <lineage>
        <taxon>unclassified sequences</taxon>
        <taxon>metagenomes</taxon>
        <taxon>ecological metagenomes</taxon>
    </lineage>
</organism>
<dbReference type="GO" id="GO:0046872">
    <property type="term" value="F:metal ion binding"/>
    <property type="evidence" value="ECO:0007669"/>
    <property type="project" value="UniProtKB-KW"/>
</dbReference>
<dbReference type="PROSITE" id="PS51026">
    <property type="entry name" value="NIFH_FRXC_3"/>
    <property type="match status" value="1"/>
</dbReference>
<dbReference type="PANTHER" id="PTHR42864">
    <property type="entry name" value="LIGHT-INDEPENDENT PROTOCHLOROPHYLLIDE REDUCTASE IRON-SULFUR ATP-BINDING PROTEIN"/>
    <property type="match status" value="1"/>
</dbReference>
<evidence type="ECO:0000256" key="3">
    <source>
        <dbReference type="ARBA" id="ARBA00022723"/>
    </source>
</evidence>
<keyword evidence="4" id="KW-0547">Nucleotide-binding</keyword>
<comment type="cofactor">
    <cofactor evidence="1">
        <name>[4Fe-4S] cluster</name>
        <dbReference type="ChEBI" id="CHEBI:49883"/>
    </cofactor>
</comment>
<keyword evidence="6" id="KW-0408">Iron</keyword>
<dbReference type="PROSITE" id="PS00692">
    <property type="entry name" value="NIFH_FRXC_2"/>
    <property type="match status" value="1"/>
</dbReference>
<evidence type="ECO:0000313" key="8">
    <source>
        <dbReference type="EMBL" id="MPL72644.1"/>
    </source>
</evidence>
<dbReference type="Gene3D" id="3.40.50.300">
    <property type="entry name" value="P-loop containing nucleotide triphosphate hydrolases"/>
    <property type="match status" value="1"/>
</dbReference>
<dbReference type="PROSITE" id="PS00746">
    <property type="entry name" value="NIFH_FRXC_1"/>
    <property type="match status" value="1"/>
</dbReference>
<evidence type="ECO:0000256" key="2">
    <source>
        <dbReference type="ARBA" id="ARBA00005504"/>
    </source>
</evidence>
<proteinExistence type="inferred from homology"/>
<dbReference type="GO" id="GO:0051536">
    <property type="term" value="F:iron-sulfur cluster binding"/>
    <property type="evidence" value="ECO:0007669"/>
    <property type="project" value="UniProtKB-KW"/>
</dbReference>
<evidence type="ECO:0000256" key="7">
    <source>
        <dbReference type="ARBA" id="ARBA00023014"/>
    </source>
</evidence>
<dbReference type="AlphaFoldDB" id="A0A644U0B0"/>
<dbReference type="PANTHER" id="PTHR42864:SF2">
    <property type="entry name" value="LIGHT-INDEPENDENT PROTOCHLOROPHYLLIDE REDUCTASE IRON-SULFUR ATP-BINDING PROTEIN"/>
    <property type="match status" value="1"/>
</dbReference>
<comment type="similarity">
    <text evidence="2">Belongs to the NifH/BchL/ChlL family.</text>
</comment>
<dbReference type="PRINTS" id="PR00091">
    <property type="entry name" value="NITROGNASEII"/>
</dbReference>
<dbReference type="EC" id="1.18.6.1" evidence="8"/>
<keyword evidence="5" id="KW-0067">ATP-binding</keyword>
<dbReference type="CDD" id="cd02040">
    <property type="entry name" value="NifH"/>
    <property type="match status" value="1"/>
</dbReference>
<sequence>MRQIALYGKGGIGKSTTSANLSAAFSEMGLDVMQIGCDPKHDSTRMLMHGRWIPTVLEQMYDQKEIKSEDIIYQGFGNIRCVEAGGPEPGIGCAGRGIIATFQLLEKMQALYGDVVVYDVLGDVVCGGFAMPMRDGYAREVYLVTSGELMSLYAANNICKAIARISERSSAKCRLGGVICNAKNMENERELVEEFAKRIGSKLVCYIPRSNSVRAAEVNRMTVIEHDPAADQAKVYRDCAKTILENTDLRIPTPLALEELEELAREYL</sequence>
<evidence type="ECO:0000256" key="4">
    <source>
        <dbReference type="ARBA" id="ARBA00022741"/>
    </source>
</evidence>
<keyword evidence="7" id="KW-0411">Iron-sulfur</keyword>
<dbReference type="SUPFAM" id="SSF52540">
    <property type="entry name" value="P-loop containing nucleoside triphosphate hydrolases"/>
    <property type="match status" value="1"/>
</dbReference>
<evidence type="ECO:0000256" key="5">
    <source>
        <dbReference type="ARBA" id="ARBA00022840"/>
    </source>
</evidence>
<dbReference type="PIRSF" id="PIRSF000363">
    <property type="entry name" value="Nitrogenase_iron"/>
    <property type="match status" value="1"/>
</dbReference>
<keyword evidence="3" id="KW-0479">Metal-binding</keyword>
<evidence type="ECO:0000256" key="6">
    <source>
        <dbReference type="ARBA" id="ARBA00023004"/>
    </source>
</evidence>
<dbReference type="InterPro" id="IPR030655">
    <property type="entry name" value="NifH/chlL_CS"/>
</dbReference>
<reference evidence="8" key="1">
    <citation type="submission" date="2019-08" db="EMBL/GenBank/DDBJ databases">
        <authorList>
            <person name="Kucharzyk K."/>
            <person name="Murdoch R.W."/>
            <person name="Higgins S."/>
            <person name="Loffler F."/>
        </authorList>
    </citation>
    <scope>NUCLEOTIDE SEQUENCE</scope>
</reference>
<evidence type="ECO:0000256" key="1">
    <source>
        <dbReference type="ARBA" id="ARBA00001966"/>
    </source>
</evidence>
<comment type="caution">
    <text evidence="8">The sequence shown here is derived from an EMBL/GenBank/DDBJ whole genome shotgun (WGS) entry which is preliminary data.</text>
</comment>